<feature type="domain" description="Dihydroneopterin aldolase/epimerase" evidence="2">
    <location>
        <begin position="16"/>
        <end position="123"/>
    </location>
</feature>
<feature type="non-terminal residue" evidence="3">
    <location>
        <position position="135"/>
    </location>
</feature>
<evidence type="ECO:0000313" key="3">
    <source>
        <dbReference type="EMBL" id="KIP10823.1"/>
    </source>
</evidence>
<reference evidence="3 4" key="1">
    <citation type="journal article" date="2014" name="PLoS Genet.">
        <title>Analysis of the Phlebiopsis gigantea genome, transcriptome and secretome provides insight into its pioneer colonization strategies of wood.</title>
        <authorList>
            <person name="Hori C."/>
            <person name="Ishida T."/>
            <person name="Igarashi K."/>
            <person name="Samejima M."/>
            <person name="Suzuki H."/>
            <person name="Master E."/>
            <person name="Ferreira P."/>
            <person name="Ruiz-Duenas F.J."/>
            <person name="Held B."/>
            <person name="Canessa P."/>
            <person name="Larrondo L.F."/>
            <person name="Schmoll M."/>
            <person name="Druzhinina I.S."/>
            <person name="Kubicek C.P."/>
            <person name="Gaskell J.A."/>
            <person name="Kersten P."/>
            <person name="St John F."/>
            <person name="Glasner J."/>
            <person name="Sabat G."/>
            <person name="Splinter BonDurant S."/>
            <person name="Syed K."/>
            <person name="Yadav J."/>
            <person name="Mgbeahuruike A.C."/>
            <person name="Kovalchuk A."/>
            <person name="Asiegbu F.O."/>
            <person name="Lackner G."/>
            <person name="Hoffmeister D."/>
            <person name="Rencoret J."/>
            <person name="Gutierrez A."/>
            <person name="Sun H."/>
            <person name="Lindquist E."/>
            <person name="Barry K."/>
            <person name="Riley R."/>
            <person name="Grigoriev I.V."/>
            <person name="Henrissat B."/>
            <person name="Kues U."/>
            <person name="Berka R.M."/>
            <person name="Martinez A.T."/>
            <person name="Covert S.F."/>
            <person name="Blanchette R.A."/>
            <person name="Cullen D."/>
        </authorList>
    </citation>
    <scope>NUCLEOTIDE SEQUENCE [LARGE SCALE GENOMIC DNA]</scope>
    <source>
        <strain evidence="3 4">11061_1 CR5-6</strain>
    </source>
</reference>
<dbReference type="GO" id="GO:0004150">
    <property type="term" value="F:dihydroneopterin aldolase activity"/>
    <property type="evidence" value="ECO:0007669"/>
    <property type="project" value="InterPro"/>
</dbReference>
<dbReference type="Proteomes" id="UP000053257">
    <property type="component" value="Unassembled WGS sequence"/>
</dbReference>
<keyword evidence="4" id="KW-1185">Reference proteome</keyword>
<dbReference type="HOGENOM" id="CLU_1890761_0_0_1"/>
<dbReference type="SMART" id="SM00905">
    <property type="entry name" value="FolB"/>
    <property type="match status" value="1"/>
</dbReference>
<name>A0A0C3PTH7_PHLG1</name>
<evidence type="ECO:0000313" key="4">
    <source>
        <dbReference type="Proteomes" id="UP000053257"/>
    </source>
</evidence>
<dbReference type="InterPro" id="IPR006157">
    <property type="entry name" value="FolB_dom"/>
</dbReference>
<dbReference type="Gene3D" id="3.30.1130.10">
    <property type="match status" value="1"/>
</dbReference>
<sequence length="135" mass="14799">MSSSRKRGSTESEEVLSICRLEAYPIVGVNACEREQTQLVRFDISMRRTTNVDASTPLFPFRDISQELLKAINQTSYLTLEALVSFTADTITSLTNGLDSVTVCGGKPDALAVAEAAEVKITRQLKDFVKKSPIP</sequence>
<dbReference type="OrthoDB" id="5425486at2759"/>
<protein>
    <recommendedName>
        <fullName evidence="2">Dihydroneopterin aldolase/epimerase domain-containing protein</fullName>
    </recommendedName>
</protein>
<gene>
    <name evidence="3" type="ORF">PHLGIDRAFT_84523</name>
</gene>
<accession>A0A0C3PTH7</accession>
<organism evidence="3 4">
    <name type="scientific">Phlebiopsis gigantea (strain 11061_1 CR5-6)</name>
    <name type="common">White-rot fungus</name>
    <name type="synonym">Peniophora gigantea</name>
    <dbReference type="NCBI Taxonomy" id="745531"/>
    <lineage>
        <taxon>Eukaryota</taxon>
        <taxon>Fungi</taxon>
        <taxon>Dikarya</taxon>
        <taxon>Basidiomycota</taxon>
        <taxon>Agaricomycotina</taxon>
        <taxon>Agaricomycetes</taxon>
        <taxon>Polyporales</taxon>
        <taxon>Phanerochaetaceae</taxon>
        <taxon>Phlebiopsis</taxon>
    </lineage>
</organism>
<dbReference type="STRING" id="745531.A0A0C3PTH7"/>
<dbReference type="EMBL" id="KN840451">
    <property type="protein sequence ID" value="KIP10823.1"/>
    <property type="molecule type" value="Genomic_DNA"/>
</dbReference>
<dbReference type="Pfam" id="PF02152">
    <property type="entry name" value="FolB"/>
    <property type="match status" value="1"/>
</dbReference>
<proteinExistence type="predicted"/>
<dbReference type="GO" id="GO:0046656">
    <property type="term" value="P:folic acid biosynthetic process"/>
    <property type="evidence" value="ECO:0007669"/>
    <property type="project" value="UniProtKB-KW"/>
</dbReference>
<keyword evidence="1" id="KW-0289">Folate biosynthesis</keyword>
<evidence type="ECO:0000259" key="2">
    <source>
        <dbReference type="SMART" id="SM00905"/>
    </source>
</evidence>
<dbReference type="SUPFAM" id="SSF55620">
    <property type="entry name" value="Tetrahydrobiopterin biosynthesis enzymes-like"/>
    <property type="match status" value="1"/>
</dbReference>
<evidence type="ECO:0000256" key="1">
    <source>
        <dbReference type="ARBA" id="ARBA00022909"/>
    </source>
</evidence>
<dbReference type="AlphaFoldDB" id="A0A0C3PTH7"/>
<dbReference type="InterPro" id="IPR043133">
    <property type="entry name" value="GTP-CH-I_C/QueF"/>
</dbReference>